<dbReference type="InterPro" id="IPR037468">
    <property type="entry name" value="ARGOS/ARL/OSR1"/>
</dbReference>
<evidence type="ECO:0000256" key="4">
    <source>
        <dbReference type="ARBA" id="ARBA00004496"/>
    </source>
</evidence>
<evidence type="ECO:0000256" key="9">
    <source>
        <dbReference type="ARBA" id="ARBA00022824"/>
    </source>
</evidence>
<keyword evidence="12" id="KW-0539">Nucleus</keyword>
<comment type="subcellular location">
    <subcellularLocation>
        <location evidence="4">Cytoplasm</location>
    </subcellularLocation>
    <subcellularLocation>
        <location evidence="3">Endoplasmic reticulum</location>
    </subcellularLocation>
    <subcellularLocation>
        <location evidence="2">Membrane</location>
        <topology evidence="2">Multi-pass membrane protein</topology>
    </subcellularLocation>
    <subcellularLocation>
        <location evidence="1">Nucleus</location>
    </subcellularLocation>
</comment>
<dbReference type="Proteomes" id="UP000017836">
    <property type="component" value="Unassembled WGS sequence"/>
</dbReference>
<evidence type="ECO:0000256" key="12">
    <source>
        <dbReference type="ARBA" id="ARBA00023242"/>
    </source>
</evidence>
<dbReference type="Gramene" id="ERN18453">
    <property type="protein sequence ID" value="ERN18453"/>
    <property type="gene ID" value="AMTR_s00190p00037690"/>
</dbReference>
<dbReference type="GO" id="GO:0016020">
    <property type="term" value="C:membrane"/>
    <property type="evidence" value="ECO:0007669"/>
    <property type="project" value="UniProtKB-SubCell"/>
</dbReference>
<dbReference type="GO" id="GO:0046622">
    <property type="term" value="P:positive regulation of organ growth"/>
    <property type="evidence" value="ECO:0007669"/>
    <property type="project" value="InterPro"/>
</dbReference>
<proteinExistence type="inferred from homology"/>
<keyword evidence="11 13" id="KW-0472">Membrane</keyword>
<evidence type="ECO:0000256" key="5">
    <source>
        <dbReference type="ARBA" id="ARBA00006891"/>
    </source>
</evidence>
<evidence type="ECO:0000256" key="13">
    <source>
        <dbReference type="SAM" id="Phobius"/>
    </source>
</evidence>
<evidence type="ECO:0000256" key="2">
    <source>
        <dbReference type="ARBA" id="ARBA00004141"/>
    </source>
</evidence>
<keyword evidence="7" id="KW-0963">Cytoplasm</keyword>
<feature type="transmembrane region" description="Helical" evidence="13">
    <location>
        <begin position="56"/>
        <end position="79"/>
    </location>
</feature>
<dbReference type="EMBL" id="KI392107">
    <property type="protein sequence ID" value="ERN18453.1"/>
    <property type="molecule type" value="Genomic_DNA"/>
</dbReference>
<evidence type="ECO:0000313" key="14">
    <source>
        <dbReference type="EMBL" id="ERN18453.1"/>
    </source>
</evidence>
<organism evidence="14 15">
    <name type="scientific">Amborella trichopoda</name>
    <dbReference type="NCBI Taxonomy" id="13333"/>
    <lineage>
        <taxon>Eukaryota</taxon>
        <taxon>Viridiplantae</taxon>
        <taxon>Streptophyta</taxon>
        <taxon>Embryophyta</taxon>
        <taxon>Tracheophyta</taxon>
        <taxon>Spermatophyta</taxon>
        <taxon>Magnoliopsida</taxon>
        <taxon>Amborellales</taxon>
        <taxon>Amborellaceae</taxon>
        <taxon>Amborella</taxon>
    </lineage>
</organism>
<dbReference type="OMA" id="EITYAHV"/>
<evidence type="ECO:0000256" key="11">
    <source>
        <dbReference type="ARBA" id="ARBA00023136"/>
    </source>
</evidence>
<evidence type="ECO:0000256" key="1">
    <source>
        <dbReference type="ARBA" id="ARBA00004123"/>
    </source>
</evidence>
<keyword evidence="9" id="KW-0256">Endoplasmic reticulum</keyword>
<dbReference type="GO" id="GO:0009725">
    <property type="term" value="P:response to hormone"/>
    <property type="evidence" value="ECO:0007669"/>
    <property type="project" value="UniProtKB-ARBA"/>
</dbReference>
<comment type="similarity">
    <text evidence="5">Belongs to the plant organ size related (OSR) protein family.</text>
</comment>
<evidence type="ECO:0000256" key="7">
    <source>
        <dbReference type="ARBA" id="ARBA00022490"/>
    </source>
</evidence>
<sequence length="118" mass="12733">MRDIPATIESIPANEAWTLGMMGGEARDRDSKDQVLVERRARVGVLSSSKGRMVRYFSLGSMVVLLGLTASLVVLPLVLPPLPPPPFMLLLLPVGILMVLLFFALSSSDITNIIVSSV</sequence>
<keyword evidence="15" id="KW-1185">Reference proteome</keyword>
<dbReference type="GO" id="GO:0005634">
    <property type="term" value="C:nucleus"/>
    <property type="evidence" value="ECO:0007669"/>
    <property type="project" value="UniProtKB-SubCell"/>
</dbReference>
<keyword evidence="10 13" id="KW-1133">Transmembrane helix</keyword>
<evidence type="ECO:0000256" key="8">
    <source>
        <dbReference type="ARBA" id="ARBA00022692"/>
    </source>
</evidence>
<accession>U5DDG3</accession>
<gene>
    <name evidence="14" type="ORF">AMTR_s00190p00037690</name>
</gene>
<dbReference type="GO" id="GO:0005783">
    <property type="term" value="C:endoplasmic reticulum"/>
    <property type="evidence" value="ECO:0007669"/>
    <property type="project" value="UniProtKB-SubCell"/>
</dbReference>
<dbReference type="AlphaFoldDB" id="U5DDG3"/>
<keyword evidence="8 13" id="KW-0812">Transmembrane</keyword>
<reference evidence="15" key="1">
    <citation type="journal article" date="2013" name="Science">
        <title>The Amborella genome and the evolution of flowering plants.</title>
        <authorList>
            <consortium name="Amborella Genome Project"/>
        </authorList>
    </citation>
    <scope>NUCLEOTIDE SEQUENCE [LARGE SCALE GENOMIC DNA]</scope>
</reference>
<dbReference type="STRING" id="13333.U5DDG3"/>
<feature type="transmembrane region" description="Helical" evidence="13">
    <location>
        <begin position="85"/>
        <end position="105"/>
    </location>
</feature>
<evidence type="ECO:0000256" key="10">
    <source>
        <dbReference type="ARBA" id="ARBA00022989"/>
    </source>
</evidence>
<evidence type="ECO:0000313" key="15">
    <source>
        <dbReference type="Proteomes" id="UP000017836"/>
    </source>
</evidence>
<dbReference type="HOGENOM" id="CLU_2076294_0_0_1"/>
<evidence type="ECO:0000256" key="6">
    <source>
        <dbReference type="ARBA" id="ARBA00022473"/>
    </source>
</evidence>
<dbReference type="PANTHER" id="PTHR36023">
    <property type="entry name" value="ARGOS-LIKE PROTEIN"/>
    <property type="match status" value="1"/>
</dbReference>
<evidence type="ECO:0000256" key="3">
    <source>
        <dbReference type="ARBA" id="ARBA00004240"/>
    </source>
</evidence>
<dbReference type="PANTHER" id="PTHR36023:SF3">
    <property type="entry name" value="ARGOS-LIKE PROTEIN"/>
    <property type="match status" value="1"/>
</dbReference>
<name>U5DDG3_AMBTC</name>
<keyword evidence="6" id="KW-0217">Developmental protein</keyword>
<protein>
    <submittedName>
        <fullName evidence="14">Uncharacterized protein</fullName>
    </submittedName>
</protein>